<accession>A0AAF0CBJ8</accession>
<dbReference type="RefSeq" id="WP_044842267.1">
    <property type="nucleotide sequence ID" value="NZ_CP059733.1"/>
</dbReference>
<keyword evidence="2" id="KW-1185">Reference proteome</keyword>
<name>A0AAF0CBJ8_9GAMM</name>
<organism evidence="1 2">
    <name type="scientific">Thalassomonas viridans</name>
    <dbReference type="NCBI Taxonomy" id="137584"/>
    <lineage>
        <taxon>Bacteria</taxon>
        <taxon>Pseudomonadati</taxon>
        <taxon>Pseudomonadota</taxon>
        <taxon>Gammaproteobacteria</taxon>
        <taxon>Alteromonadales</taxon>
        <taxon>Colwelliaceae</taxon>
        <taxon>Thalassomonas</taxon>
    </lineage>
</organism>
<sequence length="96" mass="10909">MISSEYIAISPDNEKLSLTLEVGLPEPDPNGGDYRCKICALALEVDEYVYGVDAIQSYCLVSKRLKMLFSQLISEGWKFYFPGYLDMEIDFLAGYF</sequence>
<evidence type="ECO:0000313" key="1">
    <source>
        <dbReference type="EMBL" id="WDE07843.1"/>
    </source>
</evidence>
<reference evidence="1 2" key="1">
    <citation type="journal article" date="2015" name="Genome Announc.">
        <title>Draft Genome Sequences of Marine Isolates of Thalassomonas viridans and Thalassomonas actiniarum.</title>
        <authorList>
            <person name="Olonade I."/>
            <person name="van Zyl L.J."/>
            <person name="Trindade M."/>
        </authorList>
    </citation>
    <scope>NUCLEOTIDE SEQUENCE [LARGE SCALE GENOMIC DNA]</scope>
    <source>
        <strain evidence="1 2">XOM25</strain>
    </source>
</reference>
<dbReference type="Proteomes" id="UP000032352">
    <property type="component" value="Chromosome"/>
</dbReference>
<dbReference type="KEGG" id="tvd:SG34_013730"/>
<protein>
    <submittedName>
        <fullName evidence="1">Uncharacterized protein</fullName>
    </submittedName>
</protein>
<gene>
    <name evidence="1" type="ORF">SG34_013730</name>
</gene>
<dbReference type="AlphaFoldDB" id="A0AAF0CBJ8"/>
<evidence type="ECO:0000313" key="2">
    <source>
        <dbReference type="Proteomes" id="UP000032352"/>
    </source>
</evidence>
<proteinExistence type="predicted"/>
<reference evidence="1 2" key="2">
    <citation type="journal article" date="2022" name="Mar. Drugs">
        <title>Bioassay-Guided Fractionation Leads to the Detection of Cholic Acid Generated by the Rare Thalassomonas sp.</title>
        <authorList>
            <person name="Pheiffer F."/>
            <person name="Schneider Y.K."/>
            <person name="Hansen E.H."/>
            <person name="Andersen J.H."/>
            <person name="Isaksson J."/>
            <person name="Busche T."/>
            <person name="R C."/>
            <person name="Kalinowski J."/>
            <person name="Zyl L.V."/>
            <person name="Trindade M."/>
        </authorList>
    </citation>
    <scope>NUCLEOTIDE SEQUENCE [LARGE SCALE GENOMIC DNA]</scope>
    <source>
        <strain evidence="1 2">XOM25</strain>
    </source>
</reference>
<dbReference type="EMBL" id="CP059733">
    <property type="protein sequence ID" value="WDE07843.1"/>
    <property type="molecule type" value="Genomic_DNA"/>
</dbReference>